<evidence type="ECO:0000256" key="1">
    <source>
        <dbReference type="SAM" id="MobiDB-lite"/>
    </source>
</evidence>
<feature type="region of interest" description="Disordered" evidence="1">
    <location>
        <begin position="85"/>
        <end position="117"/>
    </location>
</feature>
<keyword evidence="3" id="KW-1185">Reference proteome</keyword>
<sequence length="117" mass="12153">MAANAAGSARAGTSLPNTLPKTLLDSLEKRLDLLSRTLNEAEIADKSIDIVREIKELHAILRSLRELAAPAEQSARRLVVVWGGSAGQSGRGASAAGPGTLSTARKAAAKPVNLTNE</sequence>
<gene>
    <name evidence="2" type="ORF">AXF13_02125</name>
</gene>
<proteinExistence type="predicted"/>
<dbReference type="AlphaFoldDB" id="A0A0X8JHT9"/>
<name>A0A0X8JHT9_9BACT</name>
<evidence type="ECO:0000313" key="2">
    <source>
        <dbReference type="EMBL" id="AMD89009.1"/>
    </source>
</evidence>
<accession>A0A0X8JHT9</accession>
<dbReference type="STRING" id="44742.AXF13_02125"/>
<dbReference type="EMBL" id="CP014229">
    <property type="protein sequence ID" value="AMD89009.1"/>
    <property type="molecule type" value="Genomic_DNA"/>
</dbReference>
<evidence type="ECO:0000313" key="3">
    <source>
        <dbReference type="Proteomes" id="UP000069241"/>
    </source>
</evidence>
<dbReference type="RefSeq" id="WP_062251477.1">
    <property type="nucleotide sequence ID" value="NZ_CP014229.1"/>
</dbReference>
<dbReference type="KEGG" id="dfi:AXF13_02125"/>
<reference evidence="3" key="1">
    <citation type="submission" date="2016-02" db="EMBL/GenBank/DDBJ databases">
        <authorList>
            <person name="Holder M.E."/>
            <person name="Ajami N.J."/>
            <person name="Petrosino J.F."/>
        </authorList>
    </citation>
    <scope>NUCLEOTIDE SEQUENCE [LARGE SCALE GENOMIC DNA]</scope>
    <source>
        <strain evidence="3">CCUG 45958</strain>
    </source>
</reference>
<dbReference type="Proteomes" id="UP000069241">
    <property type="component" value="Chromosome"/>
</dbReference>
<organism evidence="2 3">
    <name type="scientific">Desulfovibrio fairfieldensis</name>
    <dbReference type="NCBI Taxonomy" id="44742"/>
    <lineage>
        <taxon>Bacteria</taxon>
        <taxon>Pseudomonadati</taxon>
        <taxon>Thermodesulfobacteriota</taxon>
        <taxon>Desulfovibrionia</taxon>
        <taxon>Desulfovibrionales</taxon>
        <taxon>Desulfovibrionaceae</taxon>
        <taxon>Desulfovibrio</taxon>
    </lineage>
</organism>
<protein>
    <submittedName>
        <fullName evidence="2">Uncharacterized protein</fullName>
    </submittedName>
</protein>